<proteinExistence type="predicted"/>
<keyword evidence="2" id="KW-1185">Reference proteome</keyword>
<evidence type="ECO:0000313" key="2">
    <source>
        <dbReference type="Proteomes" id="UP000249661"/>
    </source>
</evidence>
<dbReference type="Proteomes" id="UP000249661">
    <property type="component" value="Unassembled WGS sequence"/>
</dbReference>
<evidence type="ECO:0000313" key="1">
    <source>
        <dbReference type="EMBL" id="RAH73671.1"/>
    </source>
</evidence>
<accession>A0ACD1HJG8</accession>
<reference evidence="1" key="1">
    <citation type="submission" date="2018-02" db="EMBL/GenBank/DDBJ databases">
        <title>The genomes of Aspergillus section Nigri reveals drivers in fungal speciation.</title>
        <authorList>
            <consortium name="DOE Joint Genome Institute"/>
            <person name="Vesth T.C."/>
            <person name="Nybo J."/>
            <person name="Theobald S."/>
            <person name="Brandl J."/>
            <person name="Frisvad J.C."/>
            <person name="Nielsen K.F."/>
            <person name="Lyhne E.K."/>
            <person name="Kogle M.E."/>
            <person name="Kuo A."/>
            <person name="Riley R."/>
            <person name="Clum A."/>
            <person name="Nolan M."/>
            <person name="Lipzen A."/>
            <person name="Salamov A."/>
            <person name="Henrissat B."/>
            <person name="Wiebenga A."/>
            <person name="De vries R.P."/>
            <person name="Grigoriev I.V."/>
            <person name="Mortensen U.H."/>
            <person name="Andersen M.R."/>
            <person name="Baker S.E."/>
        </authorList>
    </citation>
    <scope>NUCLEOTIDE SEQUENCE</scope>
    <source>
        <strain evidence="1">CBS 121060</strain>
    </source>
</reference>
<sequence>MSLFLLSSSFCVSSISPCLWFHLLYLLSSTFIYLICFISLFHMSLFLTIFPSSSCCFFSYFVYLLVYGFICASSCHLSHLFYLSYLLYLFYLFWLFHLSHFLDFGELGVLSFLLSCLIFAILSDLFLSCLICLT</sequence>
<dbReference type="EMBL" id="KZ824938">
    <property type="protein sequence ID" value="RAH73671.1"/>
    <property type="molecule type" value="Genomic_DNA"/>
</dbReference>
<organism evidence="1 2">
    <name type="scientific">Aspergillus aculeatinus CBS 121060</name>
    <dbReference type="NCBI Taxonomy" id="1448322"/>
    <lineage>
        <taxon>Eukaryota</taxon>
        <taxon>Fungi</taxon>
        <taxon>Dikarya</taxon>
        <taxon>Ascomycota</taxon>
        <taxon>Pezizomycotina</taxon>
        <taxon>Eurotiomycetes</taxon>
        <taxon>Eurotiomycetidae</taxon>
        <taxon>Eurotiales</taxon>
        <taxon>Aspergillaceae</taxon>
        <taxon>Aspergillus</taxon>
        <taxon>Aspergillus subgen. Circumdati</taxon>
    </lineage>
</organism>
<name>A0ACD1HJG8_9EURO</name>
<protein>
    <submittedName>
        <fullName evidence="1">Uncharacterized protein</fullName>
    </submittedName>
</protein>
<gene>
    <name evidence="1" type="ORF">BO66DRAFT_203313</name>
</gene>